<feature type="transmembrane region" description="Helical" evidence="1">
    <location>
        <begin position="107"/>
        <end position="129"/>
    </location>
</feature>
<feature type="transmembrane region" description="Helical" evidence="1">
    <location>
        <begin position="289"/>
        <end position="311"/>
    </location>
</feature>
<evidence type="ECO:0000313" key="3">
    <source>
        <dbReference type="Proteomes" id="UP000019460"/>
    </source>
</evidence>
<feature type="transmembrane region" description="Helical" evidence="1">
    <location>
        <begin position="204"/>
        <end position="222"/>
    </location>
</feature>
<dbReference type="EMBL" id="AONC01000088">
    <property type="protein sequence ID" value="EXJ12267.1"/>
    <property type="molecule type" value="Genomic_DNA"/>
</dbReference>
<evidence type="ECO:0000313" key="2">
    <source>
        <dbReference type="EMBL" id="EXJ12267.1"/>
    </source>
</evidence>
<protein>
    <recommendedName>
        <fullName evidence="4">Glycosyltransferase RgtA/B/C/D-like domain-containing protein</fullName>
    </recommendedName>
</protein>
<keyword evidence="3" id="KW-1185">Reference proteome</keyword>
<dbReference type="AlphaFoldDB" id="W9V862"/>
<dbReference type="eggNOG" id="COG1807">
    <property type="taxonomic scope" value="Bacteria"/>
</dbReference>
<proteinExistence type="predicted"/>
<organism evidence="2 3">
    <name type="scientific">Imhoffiella purpurea</name>
    <dbReference type="NCBI Taxonomy" id="1249627"/>
    <lineage>
        <taxon>Bacteria</taxon>
        <taxon>Pseudomonadati</taxon>
        <taxon>Pseudomonadota</taxon>
        <taxon>Gammaproteobacteria</taxon>
        <taxon>Chromatiales</taxon>
        <taxon>Chromatiaceae</taxon>
        <taxon>Imhoffiella</taxon>
    </lineage>
</organism>
<keyword evidence="1" id="KW-0472">Membrane</keyword>
<evidence type="ECO:0000256" key="1">
    <source>
        <dbReference type="SAM" id="Phobius"/>
    </source>
</evidence>
<dbReference type="STRING" id="1249627.D779_4086"/>
<gene>
    <name evidence="2" type="ORF">D779_4086</name>
</gene>
<feature type="transmembrane region" description="Helical" evidence="1">
    <location>
        <begin position="167"/>
        <end position="184"/>
    </location>
</feature>
<sequence>MHATGINHMIASIQRSLSNAILIIFALSIALLYLQYNHQRFADDSFITFRYAQNLAEGYGLRFNPEENHYGSTAMGMAILLGGLSYLADIAFHHSILVKGQIATHGVLIPIFASMFSAASIGLTTALIFLAGRRTVGDLGAWPITIIFSLILVTTGYIQMVSGHETLIYLALLFFAAYLAFFLIRPVSAGLVLALATTIRPDSILMFLIVAALMAIHTIAAENKRDQALQLLKLSIAFAAAFLSWLLFCKLYFGQALPETMLAKQAQIILGHWETYRLGLVAEKATHNLGWILSATQLLLISAAFGLTIISSKRIRDLVAMPITLLLTALLLFGFGQALFYHLIGVTVWPWYITPIAYTLIVSGALSAFIALHSLSNPGLIRKSATVILIISAVLLSIKGPEISSRTDWMLRTENINHHVFSYDGVVQYLRREEPNGCSVATAEPGALGFKLGPKYRVIDELGLSSPDVAKQITLGNMDYPFETWHPDYVIVSWQGKYSPDNRPWFKDKYELATEIPHQFWQERLGRGVLLYKRRESDLSQKKPESLNTMTQSLEFNS</sequence>
<keyword evidence="1" id="KW-0812">Transmembrane</keyword>
<dbReference type="Proteomes" id="UP000019460">
    <property type="component" value="Unassembled WGS sequence"/>
</dbReference>
<feature type="transmembrane region" description="Helical" evidence="1">
    <location>
        <begin position="323"/>
        <end position="344"/>
    </location>
</feature>
<feature type="transmembrane region" description="Helical" evidence="1">
    <location>
        <begin position="69"/>
        <end position="87"/>
    </location>
</feature>
<feature type="transmembrane region" description="Helical" evidence="1">
    <location>
        <begin position="17"/>
        <end position="36"/>
    </location>
</feature>
<reference evidence="2 3" key="1">
    <citation type="submission" date="2012-11" db="EMBL/GenBank/DDBJ databases">
        <title>Genome assembly of Thiorhodococcus sp. AK35.</title>
        <authorList>
            <person name="Nupur N."/>
            <person name="Khatri I."/>
            <person name="Subramanian S."/>
            <person name="Pinnaka A."/>
        </authorList>
    </citation>
    <scope>NUCLEOTIDE SEQUENCE [LARGE SCALE GENOMIC DNA]</scope>
    <source>
        <strain evidence="2 3">AK35</strain>
    </source>
</reference>
<feature type="transmembrane region" description="Helical" evidence="1">
    <location>
        <begin position="350"/>
        <end position="373"/>
    </location>
</feature>
<keyword evidence="1" id="KW-1133">Transmembrane helix</keyword>
<name>W9V862_9GAMM</name>
<feature type="transmembrane region" description="Helical" evidence="1">
    <location>
        <begin position="234"/>
        <end position="253"/>
    </location>
</feature>
<feature type="transmembrane region" description="Helical" evidence="1">
    <location>
        <begin position="141"/>
        <end position="160"/>
    </location>
</feature>
<feature type="transmembrane region" description="Helical" evidence="1">
    <location>
        <begin position="380"/>
        <end position="398"/>
    </location>
</feature>
<evidence type="ECO:0008006" key="4">
    <source>
        <dbReference type="Google" id="ProtNLM"/>
    </source>
</evidence>
<accession>W9V862</accession>
<comment type="caution">
    <text evidence="2">The sequence shown here is derived from an EMBL/GenBank/DDBJ whole genome shotgun (WGS) entry which is preliminary data.</text>
</comment>